<evidence type="ECO:0000256" key="3">
    <source>
        <dbReference type="ARBA" id="ARBA00022801"/>
    </source>
</evidence>
<dbReference type="PRINTS" id="PR00725">
    <property type="entry name" value="DADACBPTASE1"/>
</dbReference>
<keyword evidence="6" id="KW-0961">Cell wall biogenesis/degradation</keyword>
<dbReference type="GO" id="GO:0009252">
    <property type="term" value="P:peptidoglycan biosynthetic process"/>
    <property type="evidence" value="ECO:0007669"/>
    <property type="project" value="UniProtKB-KW"/>
</dbReference>
<reference evidence="13" key="1">
    <citation type="submission" date="2009-04" db="EMBL/GenBank/DDBJ databases">
        <authorList>
            <person name="Weinstock G."/>
            <person name="Sodergren E."/>
            <person name="Clifton S."/>
            <person name="Fulton L."/>
            <person name="Fulton B."/>
            <person name="Courtney L."/>
            <person name="Fronick C."/>
            <person name="Harrison M."/>
            <person name="Strong C."/>
            <person name="Farmer C."/>
            <person name="Delahaunty K."/>
            <person name="Markovic C."/>
            <person name="Hall O."/>
            <person name="Minx P."/>
            <person name="Tomlinson C."/>
            <person name="Mitreva M."/>
            <person name="Nelson J."/>
            <person name="Hou S."/>
            <person name="Wollam A."/>
            <person name="Pepin K.H."/>
            <person name="Johnson M."/>
            <person name="Bhonagiri V."/>
            <person name="Nash W.E."/>
            <person name="Warren W."/>
            <person name="Chinwalla A."/>
            <person name="Mardis E.R."/>
            <person name="Wilson R.K."/>
        </authorList>
    </citation>
    <scope>NUCLEOTIDE SEQUENCE [LARGE SCALE GENOMIC DNA]</scope>
    <source>
        <strain evidence="13">DSM 14600</strain>
    </source>
</reference>
<keyword evidence="14" id="KW-1185">Reference proteome</keyword>
<evidence type="ECO:0000313" key="14">
    <source>
        <dbReference type="Proteomes" id="UP000003494"/>
    </source>
</evidence>
<feature type="region of interest" description="Disordered" evidence="10">
    <location>
        <begin position="356"/>
        <end position="402"/>
    </location>
</feature>
<dbReference type="STRING" id="626523.GCWU000342_01574"/>
<dbReference type="GO" id="GO:0006508">
    <property type="term" value="P:proteolysis"/>
    <property type="evidence" value="ECO:0007669"/>
    <property type="project" value="InterPro"/>
</dbReference>
<evidence type="ECO:0000256" key="10">
    <source>
        <dbReference type="SAM" id="MobiDB-lite"/>
    </source>
</evidence>
<dbReference type="HOGENOM" id="CLU_027070_7_1_9"/>
<evidence type="ECO:0000256" key="11">
    <source>
        <dbReference type="SAM" id="Phobius"/>
    </source>
</evidence>
<feature type="active site" evidence="7">
    <location>
        <position position="139"/>
    </location>
</feature>
<feature type="transmembrane region" description="Helical" evidence="11">
    <location>
        <begin position="464"/>
        <end position="486"/>
    </location>
</feature>
<feature type="active site" description="Acyl-ester intermediate" evidence="7">
    <location>
        <position position="81"/>
    </location>
</feature>
<keyword evidence="13" id="KW-0645">Protease</keyword>
<evidence type="ECO:0000256" key="4">
    <source>
        <dbReference type="ARBA" id="ARBA00022960"/>
    </source>
</evidence>
<keyword evidence="3" id="KW-0378">Hydrolase</keyword>
<protein>
    <submittedName>
        <fullName evidence="13">Serine-type D-Ala-D-Ala carboxypeptidase</fullName>
    </submittedName>
</protein>
<dbReference type="SUPFAM" id="SSF56601">
    <property type="entry name" value="beta-lactamase/transpeptidase-like"/>
    <property type="match status" value="1"/>
</dbReference>
<evidence type="ECO:0000259" key="12">
    <source>
        <dbReference type="Pfam" id="PF00768"/>
    </source>
</evidence>
<proteinExistence type="inferred from homology"/>
<dbReference type="eggNOG" id="COG1686">
    <property type="taxonomic scope" value="Bacteria"/>
</dbReference>
<evidence type="ECO:0000256" key="8">
    <source>
        <dbReference type="PIRSR" id="PIRSR618044-2"/>
    </source>
</evidence>
<feature type="compositionally biased region" description="Low complexity" evidence="10">
    <location>
        <begin position="366"/>
        <end position="389"/>
    </location>
</feature>
<keyword evidence="2" id="KW-0732">Signal</keyword>
<keyword evidence="11" id="KW-1133">Transmembrane helix</keyword>
<keyword evidence="11" id="KW-0472">Membrane</keyword>
<evidence type="ECO:0000256" key="9">
    <source>
        <dbReference type="RuleBase" id="RU004016"/>
    </source>
</evidence>
<evidence type="ECO:0000256" key="1">
    <source>
        <dbReference type="ARBA" id="ARBA00007164"/>
    </source>
</evidence>
<dbReference type="InterPro" id="IPR018044">
    <property type="entry name" value="Peptidase_S11"/>
</dbReference>
<organism evidence="13 14">
    <name type="scientific">Shuttleworthella satelles DSM 14600</name>
    <dbReference type="NCBI Taxonomy" id="626523"/>
    <lineage>
        <taxon>Bacteria</taxon>
        <taxon>Bacillati</taxon>
        <taxon>Bacillota</taxon>
        <taxon>Clostridia</taxon>
        <taxon>Lachnospirales</taxon>
        <taxon>Lachnospiraceae</taxon>
        <taxon>Shuttleworthella</taxon>
    </lineage>
</organism>
<dbReference type="InterPro" id="IPR001967">
    <property type="entry name" value="Peptidase_S11_N"/>
</dbReference>
<keyword evidence="11" id="KW-0812">Transmembrane</keyword>
<evidence type="ECO:0000256" key="6">
    <source>
        <dbReference type="ARBA" id="ARBA00023316"/>
    </source>
</evidence>
<keyword evidence="5" id="KW-0573">Peptidoglycan synthesis</keyword>
<dbReference type="PANTHER" id="PTHR21581">
    <property type="entry name" value="D-ALANYL-D-ALANINE CARBOXYPEPTIDASE"/>
    <property type="match status" value="1"/>
</dbReference>
<dbReference type="InterPro" id="IPR012338">
    <property type="entry name" value="Beta-lactam/transpept-like"/>
</dbReference>
<evidence type="ECO:0000256" key="2">
    <source>
        <dbReference type="ARBA" id="ARBA00022729"/>
    </source>
</evidence>
<dbReference type="EMBL" id="ACIP02000003">
    <property type="protein sequence ID" value="EEP28029.1"/>
    <property type="molecule type" value="Genomic_DNA"/>
</dbReference>
<dbReference type="GO" id="GO:0008360">
    <property type="term" value="P:regulation of cell shape"/>
    <property type="evidence" value="ECO:0007669"/>
    <property type="project" value="UniProtKB-KW"/>
</dbReference>
<evidence type="ECO:0000256" key="5">
    <source>
        <dbReference type="ARBA" id="ARBA00022984"/>
    </source>
</evidence>
<dbReference type="GO" id="GO:0071555">
    <property type="term" value="P:cell wall organization"/>
    <property type="evidence" value="ECO:0007669"/>
    <property type="project" value="UniProtKB-KW"/>
</dbReference>
<dbReference type="RefSeq" id="WP_006906571.1">
    <property type="nucleotide sequence ID" value="NZ_GG665866.1"/>
</dbReference>
<name>C4GC86_9FIRM</name>
<evidence type="ECO:0000256" key="7">
    <source>
        <dbReference type="PIRSR" id="PIRSR618044-1"/>
    </source>
</evidence>
<comment type="caution">
    <text evidence="13">The sequence shown here is derived from an EMBL/GenBank/DDBJ whole genome shotgun (WGS) entry which is preliminary data.</text>
</comment>
<dbReference type="Gene3D" id="3.40.710.10">
    <property type="entry name" value="DD-peptidase/beta-lactamase superfamily"/>
    <property type="match status" value="1"/>
</dbReference>
<feature type="active site" description="Proton acceptor" evidence="7">
    <location>
        <position position="84"/>
    </location>
</feature>
<gene>
    <name evidence="13" type="ORF">GCWU000342_01574</name>
</gene>
<dbReference type="AlphaFoldDB" id="C4GC86"/>
<dbReference type="PANTHER" id="PTHR21581:SF33">
    <property type="entry name" value="D-ALANYL-D-ALANINE CARBOXYPEPTIDASE DACB"/>
    <property type="match status" value="1"/>
</dbReference>
<comment type="similarity">
    <text evidence="1 9">Belongs to the peptidase S11 family.</text>
</comment>
<keyword evidence="13" id="KW-0121">Carboxypeptidase</keyword>
<sequence length="508" mass="54718">MTVNLHRLTTYSRKILILTAALLLAAGQFALPKGVYAEEKAASAAWPQEPEVQSASAVLMDLDSGEILYGKEDQTARYPASTTKLMTALLALEHSKLDETVTFSSDAVFKNETNSSHIARDVGEQMSMEQTLYGVLLASANECAYAIAEHVGADMGGDYNTFIQAMNDRAKELGCVNTHFVNSSGLHDDQHYTCAYDLALIAREAYQNETLRKMVGTRRYEIPPTNKHAEPTPLNNTHAMLSANKTSKFLYDGCQGGKTGYTDEARHSLVTYVERDGRKLVCVSMCAEGNDSYKDTIALMDWGLANFHKVSLEDETLQSKVDEAIKASGRQGLSWQAKGTLLLPKDAAVRDLAVKLEPKKNGQGTDSANAGSGQAGADAGNAGNQSSGQAGTGAGNAGNSDKGGEEVYQLTLSLGGRSLLSQSLKAQNTPDQKDKASGASGIGRAIGNFFGGLSDGIGKGFRTVIAPILLAVLLILVLLALALLILNRRRRARRRARKNRVHRYRGRR</sequence>
<dbReference type="GO" id="GO:0009002">
    <property type="term" value="F:serine-type D-Ala-D-Ala carboxypeptidase activity"/>
    <property type="evidence" value="ECO:0007669"/>
    <property type="project" value="InterPro"/>
</dbReference>
<accession>C4GC86</accession>
<evidence type="ECO:0000313" key="13">
    <source>
        <dbReference type="EMBL" id="EEP28029.1"/>
    </source>
</evidence>
<feature type="domain" description="Peptidase S11 D-alanyl-D-alanine carboxypeptidase A N-terminal" evidence="12">
    <location>
        <begin position="47"/>
        <end position="287"/>
    </location>
</feature>
<feature type="binding site" evidence="8">
    <location>
        <position position="258"/>
    </location>
    <ligand>
        <name>substrate</name>
    </ligand>
</feature>
<dbReference type="Pfam" id="PF00768">
    <property type="entry name" value="Peptidase_S11"/>
    <property type="match status" value="1"/>
</dbReference>
<dbReference type="Proteomes" id="UP000003494">
    <property type="component" value="Unassembled WGS sequence"/>
</dbReference>
<keyword evidence="4" id="KW-0133">Cell shape</keyword>